<comment type="caution">
    <text evidence="15">The sequence shown here is derived from an EMBL/GenBank/DDBJ whole genome shotgun (WGS) entry which is preliminary data.</text>
</comment>
<dbReference type="PANTHER" id="PTHR11712:SF352">
    <property type="entry name" value="3-OXOACYL-[ACYL-CARRIER-PROTEIN] SYNTHASE"/>
    <property type="match status" value="1"/>
</dbReference>
<evidence type="ECO:0000256" key="10">
    <source>
        <dbReference type="ARBA" id="ARBA00037576"/>
    </source>
</evidence>
<feature type="domain" description="Ketosynthase family 3 (KS3)" evidence="14">
    <location>
        <begin position="1"/>
        <end position="401"/>
    </location>
</feature>
<dbReference type="CDD" id="cd00834">
    <property type="entry name" value="KAS_I_II"/>
    <property type="match status" value="1"/>
</dbReference>
<dbReference type="RefSeq" id="WP_106263879.1">
    <property type="nucleotide sequence ID" value="NZ_PVTQ01000005.1"/>
</dbReference>
<dbReference type="GO" id="GO:0006633">
    <property type="term" value="P:fatty acid biosynthetic process"/>
    <property type="evidence" value="ECO:0007669"/>
    <property type="project" value="InterPro"/>
</dbReference>
<evidence type="ECO:0000256" key="13">
    <source>
        <dbReference type="RuleBase" id="RU003694"/>
    </source>
</evidence>
<dbReference type="SMART" id="SM00825">
    <property type="entry name" value="PKS_KS"/>
    <property type="match status" value="1"/>
</dbReference>
<keyword evidence="4" id="KW-1003">Cell membrane</keyword>
<dbReference type="PROSITE" id="PS00606">
    <property type="entry name" value="KS3_1"/>
    <property type="match status" value="1"/>
</dbReference>
<evidence type="ECO:0000256" key="7">
    <source>
        <dbReference type="ARBA" id="ARBA00022692"/>
    </source>
</evidence>
<keyword evidence="8" id="KW-1133">Transmembrane helix</keyword>
<keyword evidence="16" id="KW-1185">Reference proteome</keyword>
<dbReference type="InterPro" id="IPR000794">
    <property type="entry name" value="Beta-ketoacyl_synthase"/>
</dbReference>
<evidence type="ECO:0000256" key="5">
    <source>
        <dbReference type="ARBA" id="ARBA00022519"/>
    </source>
</evidence>
<dbReference type="GO" id="GO:0004315">
    <property type="term" value="F:3-oxoacyl-[acyl-carrier-protein] synthase activity"/>
    <property type="evidence" value="ECO:0007669"/>
    <property type="project" value="InterPro"/>
</dbReference>
<evidence type="ECO:0000313" key="16">
    <source>
        <dbReference type="Proteomes" id="UP000238392"/>
    </source>
</evidence>
<evidence type="ECO:0000256" key="6">
    <source>
        <dbReference type="ARBA" id="ARBA00022679"/>
    </source>
</evidence>
<evidence type="ECO:0000256" key="12">
    <source>
        <dbReference type="ARBA" id="ARBA00041756"/>
    </source>
</evidence>
<dbReference type="Gene3D" id="3.40.47.10">
    <property type="match status" value="2"/>
</dbReference>
<comment type="function">
    <text evidence="10">Proposed to synthesize NOD factor fatty acyl chain. Involved in the synthesis of a highly unsaturated fatty acid moiety, which forms part of a lipo-oligosaccharide that is responsible for host specificity.</text>
</comment>
<evidence type="ECO:0000256" key="8">
    <source>
        <dbReference type="ARBA" id="ARBA00022989"/>
    </source>
</evidence>
<keyword evidence="7" id="KW-0812">Transmembrane</keyword>
<sequence>MRRVVITGAGTINALGRDVATTLEAMREGRCGISDLKMRDLERLAIRIGGQVHDYVPEDRWNRQQIALYDRFTQFALIAAEEAIQQSGLSFTGKLAARSGVVLGTAGGGLSTSDENYRTVYEEGKNRVHPFIVPKLMNNAAASHVSMEHNLKGPTFTVATACASSNHAMGQAFHMIRSGMSDVMLTGGSEAMLCFGGLKAWEGLRVMSKDACRPFSLNRNGMVQGEGAAMFVFEDYDHAKARGAEILAEVIGFAMTSDAADIVMPSKQGAARAIQGAMTDAQLNSDDVGYINAHGTGTAANDKTECAAVADVFGHHADDLMISSTKSMHGHLIGGTGAVELLACIMALRDGVIAPTIGYEEPDPECALDVVPNEARDAKVDVVLSNAFAFGGLNAVLALRKFA</sequence>
<organism evidence="15 16">
    <name type="scientific">Donghicola tyrosinivorans</name>
    <dbReference type="NCBI Taxonomy" id="1652492"/>
    <lineage>
        <taxon>Bacteria</taxon>
        <taxon>Pseudomonadati</taxon>
        <taxon>Pseudomonadota</taxon>
        <taxon>Alphaproteobacteria</taxon>
        <taxon>Rhodobacterales</taxon>
        <taxon>Roseobacteraceae</taxon>
        <taxon>Donghicola</taxon>
    </lineage>
</organism>
<gene>
    <name evidence="15" type="ORF">CLV74_10526</name>
</gene>
<reference evidence="15 16" key="1">
    <citation type="submission" date="2018-03" db="EMBL/GenBank/DDBJ databases">
        <title>Genomic Encyclopedia of Archaeal and Bacterial Type Strains, Phase II (KMG-II): from individual species to whole genera.</title>
        <authorList>
            <person name="Goeker M."/>
        </authorList>
    </citation>
    <scope>NUCLEOTIDE SEQUENCE [LARGE SCALE GENOMIC DNA]</scope>
    <source>
        <strain evidence="15 16">DSM 100212</strain>
    </source>
</reference>
<dbReference type="Pfam" id="PF00109">
    <property type="entry name" value="ketoacyl-synt"/>
    <property type="match status" value="1"/>
</dbReference>
<dbReference type="GO" id="GO:0005886">
    <property type="term" value="C:plasma membrane"/>
    <property type="evidence" value="ECO:0007669"/>
    <property type="project" value="UniProtKB-SubCell"/>
</dbReference>
<evidence type="ECO:0000256" key="9">
    <source>
        <dbReference type="ARBA" id="ARBA00023136"/>
    </source>
</evidence>
<comment type="subcellular location">
    <subcellularLocation>
        <location evidence="1">Cell inner membrane</location>
    </subcellularLocation>
</comment>
<dbReference type="PROSITE" id="PS52004">
    <property type="entry name" value="KS3_2"/>
    <property type="match status" value="1"/>
</dbReference>
<keyword evidence="9" id="KW-0472">Membrane</keyword>
<evidence type="ECO:0000256" key="1">
    <source>
        <dbReference type="ARBA" id="ARBA00004533"/>
    </source>
</evidence>
<dbReference type="SUPFAM" id="SSF53901">
    <property type="entry name" value="Thiolase-like"/>
    <property type="match status" value="2"/>
</dbReference>
<evidence type="ECO:0000256" key="3">
    <source>
        <dbReference type="ARBA" id="ARBA00022458"/>
    </source>
</evidence>
<protein>
    <recommendedName>
        <fullName evidence="11">Nodulation protein E</fullName>
    </recommendedName>
    <alternativeName>
        <fullName evidence="12">Host-specificity of nodulation protein B</fullName>
    </alternativeName>
</protein>
<dbReference type="PANTHER" id="PTHR11712">
    <property type="entry name" value="POLYKETIDE SYNTHASE-RELATED"/>
    <property type="match status" value="1"/>
</dbReference>
<dbReference type="InterPro" id="IPR020841">
    <property type="entry name" value="PKS_Beta-ketoAc_synthase_dom"/>
</dbReference>
<evidence type="ECO:0000259" key="14">
    <source>
        <dbReference type="PROSITE" id="PS52004"/>
    </source>
</evidence>
<dbReference type="InterPro" id="IPR018201">
    <property type="entry name" value="Ketoacyl_synth_AS"/>
</dbReference>
<comment type="similarity">
    <text evidence="2 13">Belongs to the thiolase-like superfamily. Beta-ketoacyl-ACP synthases family.</text>
</comment>
<dbReference type="EMBL" id="PVTQ01000005">
    <property type="protein sequence ID" value="PRY90047.1"/>
    <property type="molecule type" value="Genomic_DNA"/>
</dbReference>
<dbReference type="InterPro" id="IPR016039">
    <property type="entry name" value="Thiolase-like"/>
</dbReference>
<dbReference type="OrthoDB" id="9808669at2"/>
<dbReference type="AlphaFoldDB" id="A0A2T0WTQ7"/>
<accession>A0A2T0WTQ7</accession>
<dbReference type="InterPro" id="IPR014031">
    <property type="entry name" value="Ketoacyl_synth_C"/>
</dbReference>
<evidence type="ECO:0000313" key="15">
    <source>
        <dbReference type="EMBL" id="PRY90047.1"/>
    </source>
</evidence>
<dbReference type="NCBIfam" id="NF005589">
    <property type="entry name" value="PRK07314.1"/>
    <property type="match status" value="1"/>
</dbReference>
<evidence type="ECO:0000256" key="11">
    <source>
        <dbReference type="ARBA" id="ARBA00039445"/>
    </source>
</evidence>
<evidence type="ECO:0000256" key="4">
    <source>
        <dbReference type="ARBA" id="ARBA00022475"/>
    </source>
</evidence>
<keyword evidence="6 13" id="KW-0808">Transferase</keyword>
<dbReference type="Pfam" id="PF02801">
    <property type="entry name" value="Ketoacyl-synt_C"/>
    <property type="match status" value="1"/>
</dbReference>
<dbReference type="Proteomes" id="UP000238392">
    <property type="component" value="Unassembled WGS sequence"/>
</dbReference>
<evidence type="ECO:0000256" key="2">
    <source>
        <dbReference type="ARBA" id="ARBA00008467"/>
    </source>
</evidence>
<keyword evidence="3" id="KW-0536">Nodulation</keyword>
<proteinExistence type="inferred from homology"/>
<name>A0A2T0WTQ7_9RHOB</name>
<keyword evidence="5" id="KW-0997">Cell inner membrane</keyword>
<dbReference type="InterPro" id="IPR014030">
    <property type="entry name" value="Ketoacyl_synth_N"/>
</dbReference>